<dbReference type="InterPro" id="IPR027417">
    <property type="entry name" value="P-loop_NTPase"/>
</dbReference>
<keyword evidence="2" id="KW-1185">Reference proteome</keyword>
<gene>
    <name evidence="1" type="ORF">PG991_006057</name>
</gene>
<protein>
    <submittedName>
        <fullName evidence="1">Uncharacterized protein</fullName>
    </submittedName>
</protein>
<sequence>MASPTRYEAITGRNIIAGVHNQGTFTVNYNEPRSPPICRFFPFPPNEEFVERPHITPELDRLLPASSSYHSAALWGLGGSGSDMFGFLGSCRQRDLIHPSQQSDRDKTRPVERFRRRKHLTSYNLSLFGVRPTSQRIRLAQPTAQKVNLLDYLPRGPTGTVLWTSRDSQASSLVGRQRAIHMDRMTSQEAETLMQMARNKNIDTEEAGATHILLAELYYLPLAISQAAAYIYRTSMPIEKYLSEIRERKKRWKALRRSEHNRYRGSEVSNSIFETWAMSIDYLQRA</sequence>
<reference evidence="1 2" key="1">
    <citation type="submission" date="2023-01" db="EMBL/GenBank/DDBJ databases">
        <title>Analysis of 21 Apiospora genomes using comparative genomics revels a genus with tremendous synthesis potential of carbohydrate active enzymes and secondary metabolites.</title>
        <authorList>
            <person name="Sorensen T."/>
        </authorList>
    </citation>
    <scope>NUCLEOTIDE SEQUENCE [LARGE SCALE GENOMIC DNA]</scope>
    <source>
        <strain evidence="1 2">CBS 20057</strain>
    </source>
</reference>
<evidence type="ECO:0000313" key="1">
    <source>
        <dbReference type="EMBL" id="KAK8029001.1"/>
    </source>
</evidence>
<organism evidence="1 2">
    <name type="scientific">Apiospora marii</name>
    <dbReference type="NCBI Taxonomy" id="335849"/>
    <lineage>
        <taxon>Eukaryota</taxon>
        <taxon>Fungi</taxon>
        <taxon>Dikarya</taxon>
        <taxon>Ascomycota</taxon>
        <taxon>Pezizomycotina</taxon>
        <taxon>Sordariomycetes</taxon>
        <taxon>Xylariomycetidae</taxon>
        <taxon>Amphisphaeriales</taxon>
        <taxon>Apiosporaceae</taxon>
        <taxon>Apiospora</taxon>
    </lineage>
</organism>
<accession>A0ABR1SAY6</accession>
<proteinExistence type="predicted"/>
<evidence type="ECO:0000313" key="2">
    <source>
        <dbReference type="Proteomes" id="UP001396898"/>
    </source>
</evidence>
<dbReference type="SUPFAM" id="SSF52540">
    <property type="entry name" value="P-loop containing nucleoside triphosphate hydrolases"/>
    <property type="match status" value="1"/>
</dbReference>
<dbReference type="EMBL" id="JAQQWI010000007">
    <property type="protein sequence ID" value="KAK8029001.1"/>
    <property type="molecule type" value="Genomic_DNA"/>
</dbReference>
<comment type="caution">
    <text evidence="1">The sequence shown here is derived from an EMBL/GenBank/DDBJ whole genome shotgun (WGS) entry which is preliminary data.</text>
</comment>
<name>A0ABR1SAY6_9PEZI</name>
<dbReference type="Proteomes" id="UP001396898">
    <property type="component" value="Unassembled WGS sequence"/>
</dbReference>